<dbReference type="Proteomes" id="UP000035642">
    <property type="component" value="Unassembled WGS sequence"/>
</dbReference>
<accession>A0A0K0DIM9</accession>
<sequence>MDLVLKNHAIDNWKKALDVGWTEIKTGDLNGHRVCMPEPFGELISHIDDIRIPTMQGNISRNIVHTFYALKYLYETTLEWPREKKRKQGHVEHAKQPLDLGDLTPNDELSNITLAYAAPGGVMEMSKSGPRTISVMILNKIANVSIDNAVVYPIVYPKGIDHSTAFKEGVPFLVSCSERMTKNTTI</sequence>
<organism evidence="1 2">
    <name type="scientific">Angiostrongylus cantonensis</name>
    <name type="common">Rat lungworm</name>
    <dbReference type="NCBI Taxonomy" id="6313"/>
    <lineage>
        <taxon>Eukaryota</taxon>
        <taxon>Metazoa</taxon>
        <taxon>Ecdysozoa</taxon>
        <taxon>Nematoda</taxon>
        <taxon>Chromadorea</taxon>
        <taxon>Rhabditida</taxon>
        <taxon>Rhabditina</taxon>
        <taxon>Rhabditomorpha</taxon>
        <taxon>Strongyloidea</taxon>
        <taxon>Metastrongylidae</taxon>
        <taxon>Angiostrongylus</taxon>
    </lineage>
</organism>
<reference evidence="1" key="1">
    <citation type="submission" date="2012-09" db="EMBL/GenBank/DDBJ databases">
        <authorList>
            <person name="Martin A.A."/>
        </authorList>
    </citation>
    <scope>NUCLEOTIDE SEQUENCE</scope>
</reference>
<dbReference type="WBParaSite" id="ACAC_0001117001-mRNA-1">
    <property type="protein sequence ID" value="ACAC_0001117001-mRNA-1"/>
    <property type="gene ID" value="ACAC_0001117001"/>
</dbReference>
<keyword evidence="1" id="KW-1185">Reference proteome</keyword>
<dbReference type="AlphaFoldDB" id="A0A0K0DIM9"/>
<protein>
    <submittedName>
        <fullName evidence="2">DUF362 domain-containing protein</fullName>
    </submittedName>
</protein>
<reference evidence="2" key="2">
    <citation type="submission" date="2017-02" db="UniProtKB">
        <authorList>
            <consortium name="WormBaseParasite"/>
        </authorList>
    </citation>
    <scope>IDENTIFICATION</scope>
</reference>
<proteinExistence type="predicted"/>
<evidence type="ECO:0000313" key="2">
    <source>
        <dbReference type="WBParaSite" id="ACAC_0001117001-mRNA-1"/>
    </source>
</evidence>
<evidence type="ECO:0000313" key="1">
    <source>
        <dbReference type="Proteomes" id="UP000035642"/>
    </source>
</evidence>
<name>A0A0K0DIM9_ANGCA</name>